<dbReference type="SUPFAM" id="SSF47413">
    <property type="entry name" value="lambda repressor-like DNA-binding domains"/>
    <property type="match status" value="1"/>
</dbReference>
<reference evidence="5" key="1">
    <citation type="journal article" date="2020" name="Int. J. Syst. Evol. Microbiol.">
        <title>Alteromonas alba sp. nov., a marine bacterium isolated from the seawater of the West Pacific Ocean.</title>
        <authorList>
            <person name="Sun C."/>
            <person name="Wu Y.-H."/>
            <person name="Xamxidin M."/>
            <person name="Cheng H."/>
            <person name="Xu X.-W."/>
        </authorList>
    </citation>
    <scope>NUCLEOTIDE SEQUENCE [LARGE SCALE GENOMIC DNA]</scope>
    <source>
        <strain evidence="5">9a2</strain>
    </source>
</reference>
<keyword evidence="2" id="KW-0472">Membrane</keyword>
<feature type="transmembrane region" description="Helical" evidence="2">
    <location>
        <begin position="98"/>
        <end position="114"/>
    </location>
</feature>
<evidence type="ECO:0000256" key="1">
    <source>
        <dbReference type="SAM" id="Coils"/>
    </source>
</evidence>
<dbReference type="InterPro" id="IPR001387">
    <property type="entry name" value="Cro/C1-type_HTH"/>
</dbReference>
<dbReference type="Pfam" id="PF01381">
    <property type="entry name" value="HTH_3"/>
    <property type="match status" value="1"/>
</dbReference>
<sequence length="155" mass="17967">MILKQLRISKRLSQEQLAQMSGLIVRTIQRLESGANASLESKKCLAAALNVNIDALEQENTSMDKQSENWKNLPLILKIWFTFNFLQMRPVRHTAKRMEIFGHTFGFFFCWLGLFNEAALVGGLLMLITAYLFTLLKWQGDKYQIWYEPTSNEDT</sequence>
<accession>A0ABX5CRI7</accession>
<feature type="domain" description="HTH cro/C1-type" evidence="3">
    <location>
        <begin position="3"/>
        <end position="56"/>
    </location>
</feature>
<dbReference type="PROSITE" id="PS50943">
    <property type="entry name" value="HTH_CROC1"/>
    <property type="match status" value="1"/>
</dbReference>
<feature type="coiled-coil region" evidence="1">
    <location>
        <begin position="39"/>
        <end position="73"/>
    </location>
</feature>
<evidence type="ECO:0000259" key="3">
    <source>
        <dbReference type="PROSITE" id="PS50943"/>
    </source>
</evidence>
<name>A0ABX5CRI7_9ALTE</name>
<evidence type="ECO:0000256" key="2">
    <source>
        <dbReference type="SAM" id="Phobius"/>
    </source>
</evidence>
<evidence type="ECO:0000313" key="4">
    <source>
        <dbReference type="EMBL" id="PRO70162.1"/>
    </source>
</evidence>
<dbReference type="Proteomes" id="UP000239539">
    <property type="component" value="Unassembled WGS sequence"/>
</dbReference>
<keyword evidence="2" id="KW-0812">Transmembrane</keyword>
<dbReference type="SMART" id="SM00530">
    <property type="entry name" value="HTH_XRE"/>
    <property type="match status" value="1"/>
</dbReference>
<proteinExistence type="predicted"/>
<dbReference type="Gene3D" id="1.10.260.40">
    <property type="entry name" value="lambda repressor-like DNA-binding domains"/>
    <property type="match status" value="1"/>
</dbReference>
<protein>
    <submittedName>
        <fullName evidence="4">Transcriptional regulator</fullName>
    </submittedName>
</protein>
<gene>
    <name evidence="4" type="ORF">C6Y39_03970</name>
</gene>
<feature type="transmembrane region" description="Helical" evidence="2">
    <location>
        <begin position="120"/>
        <end position="138"/>
    </location>
</feature>
<dbReference type="CDD" id="cd00093">
    <property type="entry name" value="HTH_XRE"/>
    <property type="match status" value="1"/>
</dbReference>
<evidence type="ECO:0000313" key="5">
    <source>
        <dbReference type="Proteomes" id="UP000239539"/>
    </source>
</evidence>
<comment type="caution">
    <text evidence="4">The sequence shown here is derived from an EMBL/GenBank/DDBJ whole genome shotgun (WGS) entry which is preliminary data.</text>
</comment>
<keyword evidence="1" id="KW-0175">Coiled coil</keyword>
<dbReference type="InterPro" id="IPR010982">
    <property type="entry name" value="Lambda_DNA-bd_dom_sf"/>
</dbReference>
<keyword evidence="5" id="KW-1185">Reference proteome</keyword>
<keyword evidence="2" id="KW-1133">Transmembrane helix</keyword>
<dbReference type="EMBL" id="PVNO01000008">
    <property type="protein sequence ID" value="PRO70162.1"/>
    <property type="molecule type" value="Genomic_DNA"/>
</dbReference>
<organism evidence="4 5">
    <name type="scientific">Alteromonas gracilis</name>
    <dbReference type="NCBI Taxonomy" id="1479524"/>
    <lineage>
        <taxon>Bacteria</taxon>
        <taxon>Pseudomonadati</taxon>
        <taxon>Pseudomonadota</taxon>
        <taxon>Gammaproteobacteria</taxon>
        <taxon>Alteromonadales</taxon>
        <taxon>Alteromonadaceae</taxon>
        <taxon>Alteromonas/Salinimonas group</taxon>
        <taxon>Alteromonas</taxon>
    </lineage>
</organism>
<dbReference type="RefSeq" id="WP_105930034.1">
    <property type="nucleotide sequence ID" value="NZ_PVNO01000008.1"/>
</dbReference>